<evidence type="ECO:0000256" key="1">
    <source>
        <dbReference type="ARBA" id="ARBA00022741"/>
    </source>
</evidence>
<dbReference type="Gene3D" id="3.40.50.620">
    <property type="entry name" value="HUPs"/>
    <property type="match status" value="1"/>
</dbReference>
<dbReference type="PANTHER" id="PTHR21299:SF1">
    <property type="entry name" value="PANTOATE--BETA-ALANINE LIGASE"/>
    <property type="match status" value="1"/>
</dbReference>
<sequence length="98" mass="11027">MGGLHEGHLRLINKAKECADVVVASIFVNPTQFASGEDFEQYPQSPEKDIENLKKRQVDALFMPKIGDIYPQSQESEYKFGELTQILCGISRPTHFNG</sequence>
<protein>
    <recommendedName>
        <fullName evidence="4">Pantoate--beta-alanine ligase</fullName>
    </recommendedName>
</protein>
<name>A0A381WGZ3_9ZZZZ</name>
<dbReference type="InterPro" id="IPR014729">
    <property type="entry name" value="Rossmann-like_a/b/a_fold"/>
</dbReference>
<dbReference type="PANTHER" id="PTHR21299">
    <property type="entry name" value="CYTIDYLATE KINASE/PANTOATE-BETA-ALANINE LIGASE"/>
    <property type="match status" value="1"/>
</dbReference>
<dbReference type="GO" id="GO:0005829">
    <property type="term" value="C:cytosol"/>
    <property type="evidence" value="ECO:0007669"/>
    <property type="project" value="TreeGrafter"/>
</dbReference>
<keyword evidence="1" id="KW-0547">Nucleotide-binding</keyword>
<gene>
    <name evidence="3" type="ORF">METZ01_LOCUS104654</name>
</gene>
<evidence type="ECO:0000313" key="3">
    <source>
        <dbReference type="EMBL" id="SVA51800.1"/>
    </source>
</evidence>
<proteinExistence type="predicted"/>
<organism evidence="3">
    <name type="scientific">marine metagenome</name>
    <dbReference type="NCBI Taxonomy" id="408172"/>
    <lineage>
        <taxon>unclassified sequences</taxon>
        <taxon>metagenomes</taxon>
        <taxon>ecological metagenomes</taxon>
    </lineage>
</organism>
<dbReference type="AlphaFoldDB" id="A0A381WGZ3"/>
<dbReference type="GO" id="GO:0015940">
    <property type="term" value="P:pantothenate biosynthetic process"/>
    <property type="evidence" value="ECO:0007669"/>
    <property type="project" value="InterPro"/>
</dbReference>
<dbReference type="SUPFAM" id="SSF52374">
    <property type="entry name" value="Nucleotidylyl transferase"/>
    <property type="match status" value="1"/>
</dbReference>
<dbReference type="InterPro" id="IPR003721">
    <property type="entry name" value="Pantoate_ligase"/>
</dbReference>
<evidence type="ECO:0008006" key="4">
    <source>
        <dbReference type="Google" id="ProtNLM"/>
    </source>
</evidence>
<evidence type="ECO:0000256" key="2">
    <source>
        <dbReference type="ARBA" id="ARBA00022840"/>
    </source>
</evidence>
<dbReference type="InterPro" id="IPR004821">
    <property type="entry name" value="Cyt_trans-like"/>
</dbReference>
<keyword evidence="2" id="KW-0067">ATP-binding</keyword>
<dbReference type="EMBL" id="UINC01011788">
    <property type="protein sequence ID" value="SVA51800.1"/>
    <property type="molecule type" value="Genomic_DNA"/>
</dbReference>
<dbReference type="GO" id="GO:0005524">
    <property type="term" value="F:ATP binding"/>
    <property type="evidence" value="ECO:0007669"/>
    <property type="project" value="UniProtKB-KW"/>
</dbReference>
<reference evidence="3" key="1">
    <citation type="submission" date="2018-05" db="EMBL/GenBank/DDBJ databases">
        <authorList>
            <person name="Lanie J.A."/>
            <person name="Ng W.-L."/>
            <person name="Kazmierczak K.M."/>
            <person name="Andrzejewski T.M."/>
            <person name="Davidsen T.M."/>
            <person name="Wayne K.J."/>
            <person name="Tettelin H."/>
            <person name="Glass J.I."/>
            <person name="Rusch D."/>
            <person name="Podicherti R."/>
            <person name="Tsui H.-C.T."/>
            <person name="Winkler M.E."/>
        </authorList>
    </citation>
    <scope>NUCLEOTIDE SEQUENCE</scope>
</reference>
<dbReference type="GO" id="GO:0004592">
    <property type="term" value="F:pantoate-beta-alanine ligase activity"/>
    <property type="evidence" value="ECO:0007669"/>
    <property type="project" value="InterPro"/>
</dbReference>
<dbReference type="NCBIfam" id="TIGR00125">
    <property type="entry name" value="cyt_tran_rel"/>
    <property type="match status" value="1"/>
</dbReference>
<feature type="non-terminal residue" evidence="3">
    <location>
        <position position="98"/>
    </location>
</feature>
<accession>A0A381WGZ3</accession>
<dbReference type="Pfam" id="PF02569">
    <property type="entry name" value="Pantoate_ligase"/>
    <property type="match status" value="1"/>
</dbReference>